<evidence type="ECO:0000313" key="2">
    <source>
        <dbReference type="Proteomes" id="UP000436088"/>
    </source>
</evidence>
<reference evidence="1" key="1">
    <citation type="submission" date="2019-09" db="EMBL/GenBank/DDBJ databases">
        <title>Draft genome information of white flower Hibiscus syriacus.</title>
        <authorList>
            <person name="Kim Y.-M."/>
        </authorList>
    </citation>
    <scope>NUCLEOTIDE SEQUENCE [LARGE SCALE GENOMIC DNA]</scope>
    <source>
        <strain evidence="1">YM2019G1</strain>
    </source>
</reference>
<dbReference type="PANTHER" id="PTHR35488:SF2">
    <property type="entry name" value="OS05G0358900 PROTEIN"/>
    <property type="match status" value="1"/>
</dbReference>
<comment type="caution">
    <text evidence="1">The sequence shown here is derived from an EMBL/GenBank/DDBJ whole genome shotgun (WGS) entry which is preliminary data.</text>
</comment>
<dbReference type="Proteomes" id="UP000436088">
    <property type="component" value="Unassembled WGS sequence"/>
</dbReference>
<protein>
    <submittedName>
        <fullName evidence="1">Uncharacterized protein</fullName>
    </submittedName>
</protein>
<dbReference type="EMBL" id="VEPZ02000197">
    <property type="protein sequence ID" value="KAE8730955.1"/>
    <property type="molecule type" value="Genomic_DNA"/>
</dbReference>
<evidence type="ECO:0000313" key="1">
    <source>
        <dbReference type="EMBL" id="KAE8730955.1"/>
    </source>
</evidence>
<sequence>MTMVFIPKATISRKSQVLEQSRNHKKDTTRTVGVVQFKLQKPFSEDDQSNPQKAKTKGYWWRNALLFFSRKKWASNDDDPGSVKASRGLVLGPLYMTDAGGSDWTSPGRTIRQSHSSPLAGISTPYISLKEVNMEQQQYRVSTSSLPIYVVT</sequence>
<dbReference type="AlphaFoldDB" id="A0A6A3CNA5"/>
<organism evidence="1 2">
    <name type="scientific">Hibiscus syriacus</name>
    <name type="common">Rose of Sharon</name>
    <dbReference type="NCBI Taxonomy" id="106335"/>
    <lineage>
        <taxon>Eukaryota</taxon>
        <taxon>Viridiplantae</taxon>
        <taxon>Streptophyta</taxon>
        <taxon>Embryophyta</taxon>
        <taxon>Tracheophyta</taxon>
        <taxon>Spermatophyta</taxon>
        <taxon>Magnoliopsida</taxon>
        <taxon>eudicotyledons</taxon>
        <taxon>Gunneridae</taxon>
        <taxon>Pentapetalae</taxon>
        <taxon>rosids</taxon>
        <taxon>malvids</taxon>
        <taxon>Malvales</taxon>
        <taxon>Malvaceae</taxon>
        <taxon>Malvoideae</taxon>
        <taxon>Hibiscus</taxon>
    </lineage>
</organism>
<gene>
    <name evidence="1" type="ORF">F3Y22_tig00002841pilonHSYRG00071</name>
</gene>
<proteinExistence type="predicted"/>
<keyword evidence="2" id="KW-1185">Reference proteome</keyword>
<accession>A0A6A3CNA5</accession>
<dbReference type="PANTHER" id="PTHR35488">
    <property type="entry name" value="OS05G0358900 PROTEIN-RELATED"/>
    <property type="match status" value="1"/>
</dbReference>
<name>A0A6A3CNA5_HIBSY</name>